<evidence type="ECO:0000259" key="1">
    <source>
        <dbReference type="Pfam" id="PF10544"/>
    </source>
</evidence>
<comment type="caution">
    <text evidence="2">The sequence shown here is derived from an EMBL/GenBank/DDBJ whole genome shotgun (WGS) entry which is preliminary data.</text>
</comment>
<dbReference type="AlphaFoldDB" id="A0AAD6X5R6"/>
<dbReference type="EMBL" id="JARJCM010000036">
    <property type="protein sequence ID" value="KAJ7037642.1"/>
    <property type="molecule type" value="Genomic_DNA"/>
</dbReference>
<organism evidence="2 3">
    <name type="scientific">Mycena alexandri</name>
    <dbReference type="NCBI Taxonomy" id="1745969"/>
    <lineage>
        <taxon>Eukaryota</taxon>
        <taxon>Fungi</taxon>
        <taxon>Dikarya</taxon>
        <taxon>Basidiomycota</taxon>
        <taxon>Agaricomycotina</taxon>
        <taxon>Agaricomycetes</taxon>
        <taxon>Agaricomycetidae</taxon>
        <taxon>Agaricales</taxon>
        <taxon>Marasmiineae</taxon>
        <taxon>Mycenaceae</taxon>
        <taxon>Mycena</taxon>
    </lineage>
</organism>
<feature type="domain" description="Bacteriophage T5 Orf172 DNA-binding" evidence="1">
    <location>
        <begin position="82"/>
        <end position="173"/>
    </location>
</feature>
<accession>A0AAD6X5R6</accession>
<evidence type="ECO:0000313" key="3">
    <source>
        <dbReference type="Proteomes" id="UP001218188"/>
    </source>
</evidence>
<dbReference type="Proteomes" id="UP001218188">
    <property type="component" value="Unassembled WGS sequence"/>
</dbReference>
<reference evidence="2" key="1">
    <citation type="submission" date="2023-03" db="EMBL/GenBank/DDBJ databases">
        <title>Massive genome expansion in bonnet fungi (Mycena s.s.) driven by repeated elements and novel gene families across ecological guilds.</title>
        <authorList>
            <consortium name="Lawrence Berkeley National Laboratory"/>
            <person name="Harder C.B."/>
            <person name="Miyauchi S."/>
            <person name="Viragh M."/>
            <person name="Kuo A."/>
            <person name="Thoen E."/>
            <person name="Andreopoulos B."/>
            <person name="Lu D."/>
            <person name="Skrede I."/>
            <person name="Drula E."/>
            <person name="Henrissat B."/>
            <person name="Morin E."/>
            <person name="Kohler A."/>
            <person name="Barry K."/>
            <person name="LaButti K."/>
            <person name="Morin E."/>
            <person name="Salamov A."/>
            <person name="Lipzen A."/>
            <person name="Mereny Z."/>
            <person name="Hegedus B."/>
            <person name="Baldrian P."/>
            <person name="Stursova M."/>
            <person name="Weitz H."/>
            <person name="Taylor A."/>
            <person name="Grigoriev I.V."/>
            <person name="Nagy L.G."/>
            <person name="Martin F."/>
            <person name="Kauserud H."/>
        </authorList>
    </citation>
    <scope>NUCLEOTIDE SEQUENCE</scope>
    <source>
        <strain evidence="2">CBHHK200</strain>
    </source>
</reference>
<protein>
    <recommendedName>
        <fullName evidence="1">Bacteriophage T5 Orf172 DNA-binding domain-containing protein</fullName>
    </recommendedName>
</protein>
<name>A0AAD6X5R6_9AGAR</name>
<proteinExistence type="predicted"/>
<gene>
    <name evidence="2" type="ORF">C8F04DRAFT_1256861</name>
</gene>
<evidence type="ECO:0000313" key="2">
    <source>
        <dbReference type="EMBL" id="KAJ7037642.1"/>
    </source>
</evidence>
<sequence length="194" mass="22200">MAHSHFGPFSTTASSSLLKRLCAFRRSLSASGSKTADPFNHILNALARRRYKREGRGGLYITGRVDEHIQIAYDAGQISLETYLDHLEVKVGHSYDVEMRRRQYKKCASQQVLIWHYYFAADRRMLAEHLIHLALDAIGAERAIRPCPGCKTRHVEYYKFRSIGSFERLDHIITLVLEYLGQSGVRAVKFQDGV</sequence>
<dbReference type="InterPro" id="IPR018306">
    <property type="entry name" value="Phage_T5_Orf172_DNA-bd"/>
</dbReference>
<keyword evidence="3" id="KW-1185">Reference proteome</keyword>
<dbReference type="Pfam" id="PF10544">
    <property type="entry name" value="T5orf172"/>
    <property type="match status" value="1"/>
</dbReference>